<dbReference type="OrthoDB" id="8783038at2759"/>
<keyword evidence="1" id="KW-0479">Metal-binding</keyword>
<gene>
    <name evidence="4" type="ORF">JRQ81_001891</name>
</gene>
<dbReference type="EMBL" id="JAPFRF010000001">
    <property type="protein sequence ID" value="KAJ7345941.1"/>
    <property type="molecule type" value="Genomic_DNA"/>
</dbReference>
<keyword evidence="5" id="KW-1185">Reference proteome</keyword>
<dbReference type="AlphaFoldDB" id="A0A9Q0YBE2"/>
<sequence length="106" mass="12320">HHHRQRQRATMTRLSWCFASLIRWGKYFFSCFLPWRFCLRREPEDLEASTSHSFKVKSFKKVKPCGICRQAITREGSTCRGCKLSCHKKCEAKAATPCLSASNHEP</sequence>
<proteinExistence type="predicted"/>
<name>A0A9Q0YBE2_9SAUR</name>
<evidence type="ECO:0000313" key="4">
    <source>
        <dbReference type="EMBL" id="KAJ7345941.1"/>
    </source>
</evidence>
<evidence type="ECO:0000256" key="1">
    <source>
        <dbReference type="ARBA" id="ARBA00022723"/>
    </source>
</evidence>
<feature type="non-terminal residue" evidence="4">
    <location>
        <position position="1"/>
    </location>
</feature>
<dbReference type="SUPFAM" id="SSF57889">
    <property type="entry name" value="Cysteine-rich domain"/>
    <property type="match status" value="1"/>
</dbReference>
<accession>A0A9Q0YBE2</accession>
<dbReference type="PROSITE" id="PS00479">
    <property type="entry name" value="ZF_DAG_PE_1"/>
    <property type="match status" value="1"/>
</dbReference>
<protein>
    <recommendedName>
        <fullName evidence="3">Phorbol-ester/DAG-type domain-containing protein</fullName>
    </recommendedName>
</protein>
<dbReference type="Proteomes" id="UP001142489">
    <property type="component" value="Unassembled WGS sequence"/>
</dbReference>
<dbReference type="InterPro" id="IPR046349">
    <property type="entry name" value="C1-like_sf"/>
</dbReference>
<evidence type="ECO:0000259" key="3">
    <source>
        <dbReference type="PROSITE" id="PS50081"/>
    </source>
</evidence>
<dbReference type="PROSITE" id="PS50081">
    <property type="entry name" value="ZF_DAG_PE_2"/>
    <property type="match status" value="1"/>
</dbReference>
<organism evidence="4 5">
    <name type="scientific">Phrynocephalus forsythii</name>
    <dbReference type="NCBI Taxonomy" id="171643"/>
    <lineage>
        <taxon>Eukaryota</taxon>
        <taxon>Metazoa</taxon>
        <taxon>Chordata</taxon>
        <taxon>Craniata</taxon>
        <taxon>Vertebrata</taxon>
        <taxon>Euteleostomi</taxon>
        <taxon>Lepidosauria</taxon>
        <taxon>Squamata</taxon>
        <taxon>Bifurcata</taxon>
        <taxon>Unidentata</taxon>
        <taxon>Episquamata</taxon>
        <taxon>Toxicofera</taxon>
        <taxon>Iguania</taxon>
        <taxon>Acrodonta</taxon>
        <taxon>Agamidae</taxon>
        <taxon>Agaminae</taxon>
        <taxon>Phrynocephalus</taxon>
    </lineage>
</organism>
<comment type="caution">
    <text evidence="4">The sequence shown here is derived from an EMBL/GenBank/DDBJ whole genome shotgun (WGS) entry which is preliminary data.</text>
</comment>
<reference evidence="4" key="1">
    <citation type="journal article" date="2023" name="DNA Res.">
        <title>Chromosome-level genome assembly of Phrynocephalus forsythii using third-generation DNA sequencing and Hi-C analysis.</title>
        <authorList>
            <person name="Qi Y."/>
            <person name="Zhao W."/>
            <person name="Zhao Y."/>
            <person name="Niu C."/>
            <person name="Cao S."/>
            <person name="Zhang Y."/>
        </authorList>
    </citation>
    <scope>NUCLEOTIDE SEQUENCE</scope>
    <source>
        <tissue evidence="4">Muscle</tissue>
    </source>
</reference>
<feature type="domain" description="Phorbol-ester/DAG-type" evidence="3">
    <location>
        <begin position="51"/>
        <end position="98"/>
    </location>
</feature>
<dbReference type="Pfam" id="PF00130">
    <property type="entry name" value="C1_1"/>
    <property type="match status" value="1"/>
</dbReference>
<dbReference type="GO" id="GO:0005925">
    <property type="term" value="C:focal adhesion"/>
    <property type="evidence" value="ECO:0007669"/>
    <property type="project" value="UniProtKB-ARBA"/>
</dbReference>
<dbReference type="FunFam" id="3.30.60.20:FF:000065">
    <property type="entry name" value="Tensin 1"/>
    <property type="match status" value="1"/>
</dbReference>
<evidence type="ECO:0000256" key="2">
    <source>
        <dbReference type="ARBA" id="ARBA00022833"/>
    </source>
</evidence>
<feature type="non-terminal residue" evidence="4">
    <location>
        <position position="106"/>
    </location>
</feature>
<evidence type="ECO:0000313" key="5">
    <source>
        <dbReference type="Proteomes" id="UP001142489"/>
    </source>
</evidence>
<dbReference type="Gene3D" id="3.30.60.20">
    <property type="match status" value="1"/>
</dbReference>
<dbReference type="InterPro" id="IPR002219">
    <property type="entry name" value="PKC_DAG/PE"/>
</dbReference>
<keyword evidence="2" id="KW-0862">Zinc</keyword>
<dbReference type="SMART" id="SM00109">
    <property type="entry name" value="C1"/>
    <property type="match status" value="1"/>
</dbReference>
<dbReference type="GO" id="GO:0046872">
    <property type="term" value="F:metal ion binding"/>
    <property type="evidence" value="ECO:0007669"/>
    <property type="project" value="UniProtKB-KW"/>
</dbReference>